<evidence type="ECO:0000313" key="4">
    <source>
        <dbReference type="EMBL" id="MFC6792958.1"/>
    </source>
</evidence>
<keyword evidence="5" id="KW-1185">Reference proteome</keyword>
<feature type="domain" description="Initiator Rep protein WH1" evidence="3">
    <location>
        <begin position="29"/>
        <end position="168"/>
    </location>
</feature>
<evidence type="ECO:0000313" key="5">
    <source>
        <dbReference type="Proteomes" id="UP001596292"/>
    </source>
</evidence>
<organism evidence="4 5">
    <name type="scientific">Methylobacterium komagatae</name>
    <dbReference type="NCBI Taxonomy" id="374425"/>
    <lineage>
        <taxon>Bacteria</taxon>
        <taxon>Pseudomonadati</taxon>
        <taxon>Pseudomonadota</taxon>
        <taxon>Alphaproteobacteria</taxon>
        <taxon>Hyphomicrobiales</taxon>
        <taxon>Methylobacteriaceae</taxon>
        <taxon>Methylobacterium</taxon>
    </lineage>
</organism>
<dbReference type="EMBL" id="JBHSWN010000004">
    <property type="protein sequence ID" value="MFC6792958.1"/>
    <property type="molecule type" value="Genomic_DNA"/>
</dbReference>
<name>A0ABW2BR75_9HYPH</name>
<dbReference type="Gene3D" id="1.10.10.10">
    <property type="entry name" value="Winged helix-like DNA-binding domain superfamily/Winged helix DNA-binding domain"/>
    <property type="match status" value="1"/>
</dbReference>
<dbReference type="InterPro" id="IPR036388">
    <property type="entry name" value="WH-like_DNA-bd_sf"/>
</dbReference>
<proteinExistence type="inferred from homology"/>
<dbReference type="Pfam" id="PF21205">
    <property type="entry name" value="Rep3_C"/>
    <property type="match status" value="1"/>
</dbReference>
<sequence length="302" mass="33564">MLKLMANAAPAEGKVLTLDITPRAREAIKPAELIQVTGHHELTLNARRAITILWHNAHMQGVEEGRDYTIEIDDLKPDGHKGYEMVEEAVEALMRTIITVRMSNGATRRVQFLGGNDMDSPDRPAGALTYSFDKRLVDILKNSTIWGKISIPVLMAFTSKYAVSLYENASQFANLEFKTFAEYTLDEFRELLGVLPGQYKSFGELNAHVLKPVLTEVNALAPFTMAVLPVKQGKRVTGIRLSWWKKGADELSDAYAELQRPKVGRKARLGGTVEAVSNPMPSVNRMLRQDARARAKASPKTS</sequence>
<evidence type="ECO:0000256" key="1">
    <source>
        <dbReference type="ARBA" id="ARBA00038283"/>
    </source>
</evidence>
<evidence type="ECO:0000256" key="2">
    <source>
        <dbReference type="SAM" id="MobiDB-lite"/>
    </source>
</evidence>
<evidence type="ECO:0000259" key="3">
    <source>
        <dbReference type="Pfam" id="PF01051"/>
    </source>
</evidence>
<comment type="caution">
    <text evidence="4">The sequence shown here is derived from an EMBL/GenBank/DDBJ whole genome shotgun (WGS) entry which is preliminary data.</text>
</comment>
<dbReference type="Pfam" id="PF01051">
    <property type="entry name" value="Rep3_N"/>
    <property type="match status" value="1"/>
</dbReference>
<dbReference type="SUPFAM" id="SSF46785">
    <property type="entry name" value="Winged helix' DNA-binding domain"/>
    <property type="match status" value="1"/>
</dbReference>
<dbReference type="RefSeq" id="WP_378975828.1">
    <property type="nucleotide sequence ID" value="NZ_JBHSWN010000004.1"/>
</dbReference>
<dbReference type="Proteomes" id="UP001596292">
    <property type="component" value="Unassembled WGS sequence"/>
</dbReference>
<accession>A0ABW2BR75</accession>
<reference evidence="5" key="1">
    <citation type="journal article" date="2019" name="Int. J. Syst. Evol. Microbiol.">
        <title>The Global Catalogue of Microorganisms (GCM) 10K type strain sequencing project: providing services to taxonomists for standard genome sequencing and annotation.</title>
        <authorList>
            <consortium name="The Broad Institute Genomics Platform"/>
            <consortium name="The Broad Institute Genome Sequencing Center for Infectious Disease"/>
            <person name="Wu L."/>
            <person name="Ma J."/>
        </authorList>
    </citation>
    <scope>NUCLEOTIDE SEQUENCE [LARGE SCALE GENOMIC DNA]</scope>
    <source>
        <strain evidence="5">CCUG 48316</strain>
    </source>
</reference>
<dbReference type="InterPro" id="IPR000525">
    <property type="entry name" value="Initiator_Rep_WH1"/>
</dbReference>
<gene>
    <name evidence="4" type="ORF">ACFQE0_27410</name>
</gene>
<comment type="similarity">
    <text evidence="1">Belongs to the initiator RepB protein family.</text>
</comment>
<dbReference type="InterPro" id="IPR036390">
    <property type="entry name" value="WH_DNA-bd_sf"/>
</dbReference>
<protein>
    <submittedName>
        <fullName evidence="4">Replication initiation protein</fullName>
    </submittedName>
</protein>
<feature type="region of interest" description="Disordered" evidence="2">
    <location>
        <begin position="278"/>
        <end position="302"/>
    </location>
</feature>